<evidence type="ECO:0000313" key="2">
    <source>
        <dbReference type="Proteomes" id="UP001199260"/>
    </source>
</evidence>
<evidence type="ECO:0000313" key="1">
    <source>
        <dbReference type="EMBL" id="MCD2167250.1"/>
    </source>
</evidence>
<gene>
    <name evidence="1" type="primary">thiS</name>
    <name evidence="1" type="ORF">LPW39_19185</name>
</gene>
<accession>A0AAW4Y1J4</accession>
<dbReference type="NCBIfam" id="TIGR01683">
    <property type="entry name" value="thiS"/>
    <property type="match status" value="1"/>
</dbReference>
<dbReference type="Pfam" id="PF02597">
    <property type="entry name" value="ThiS"/>
    <property type="match status" value="1"/>
</dbReference>
<dbReference type="AlphaFoldDB" id="A0AAW4Y1J4"/>
<dbReference type="Proteomes" id="UP001199260">
    <property type="component" value="Unassembled WGS sequence"/>
</dbReference>
<dbReference type="Gene3D" id="3.10.20.30">
    <property type="match status" value="1"/>
</dbReference>
<dbReference type="InterPro" id="IPR016155">
    <property type="entry name" value="Mopterin_synth/thiamin_S_b"/>
</dbReference>
<name>A0AAW4Y1J4_9BURK</name>
<dbReference type="EMBL" id="JAJNCT010000027">
    <property type="protein sequence ID" value="MCD2167250.1"/>
    <property type="molecule type" value="Genomic_DNA"/>
</dbReference>
<dbReference type="PANTHER" id="PTHR34472">
    <property type="entry name" value="SULFUR CARRIER PROTEIN THIS"/>
    <property type="match status" value="1"/>
</dbReference>
<sequence>MQILLNNQATALPEGATIAVALAQLQPRPPFAVAVNTEFVPKGQYDSRQLHAGDKLEVISPVTGG</sequence>
<comment type="caution">
    <text evidence="1">The sequence shown here is derived from an EMBL/GenBank/DDBJ whole genome shotgun (WGS) entry which is preliminary data.</text>
</comment>
<organism evidence="1 2">
    <name type="scientific">Comamonas koreensis</name>
    <dbReference type="NCBI Taxonomy" id="160825"/>
    <lineage>
        <taxon>Bacteria</taxon>
        <taxon>Pseudomonadati</taxon>
        <taxon>Pseudomonadota</taxon>
        <taxon>Betaproteobacteria</taxon>
        <taxon>Burkholderiales</taxon>
        <taxon>Comamonadaceae</taxon>
        <taxon>Comamonas</taxon>
    </lineage>
</organism>
<dbReference type="InterPro" id="IPR010035">
    <property type="entry name" value="Thi_S"/>
</dbReference>
<dbReference type="PANTHER" id="PTHR34472:SF1">
    <property type="entry name" value="SULFUR CARRIER PROTEIN THIS"/>
    <property type="match status" value="1"/>
</dbReference>
<reference evidence="1 2" key="1">
    <citation type="submission" date="2021-11" db="EMBL/GenBank/DDBJ databases">
        <title>Genome sequence.</title>
        <authorList>
            <person name="Sun Q."/>
        </authorList>
    </citation>
    <scope>NUCLEOTIDE SEQUENCE [LARGE SCALE GENOMIC DNA]</scope>
    <source>
        <strain evidence="1 2">KCTC 12005</strain>
    </source>
</reference>
<protein>
    <submittedName>
        <fullName evidence="1">Sulfur carrier protein ThiS</fullName>
    </submittedName>
</protein>
<dbReference type="SUPFAM" id="SSF54285">
    <property type="entry name" value="MoaD/ThiS"/>
    <property type="match status" value="1"/>
</dbReference>
<dbReference type="RefSeq" id="WP_133857360.1">
    <property type="nucleotide sequence ID" value="NZ_JAJNCT010000027.1"/>
</dbReference>
<dbReference type="InterPro" id="IPR003749">
    <property type="entry name" value="ThiS/MoaD-like"/>
</dbReference>
<dbReference type="CDD" id="cd00565">
    <property type="entry name" value="Ubl_ThiS"/>
    <property type="match status" value="1"/>
</dbReference>
<keyword evidence="2" id="KW-1185">Reference proteome</keyword>
<dbReference type="InterPro" id="IPR012675">
    <property type="entry name" value="Beta-grasp_dom_sf"/>
</dbReference>
<proteinExistence type="predicted"/>